<dbReference type="InterPro" id="IPR032710">
    <property type="entry name" value="NTF2-like_dom_sf"/>
</dbReference>
<dbReference type="InterPro" id="IPR000391">
    <property type="entry name" value="Rng_hydr_dOase-bsu"/>
</dbReference>
<evidence type="ECO:0000256" key="1">
    <source>
        <dbReference type="ARBA" id="ARBA00009570"/>
    </source>
</evidence>
<organism evidence="3">
    <name type="scientific">Dechloromonas aromatica (strain RCB)</name>
    <dbReference type="NCBI Taxonomy" id="159087"/>
    <lineage>
        <taxon>Bacteria</taxon>
        <taxon>Pseudomonadati</taxon>
        <taxon>Pseudomonadota</taxon>
        <taxon>Betaproteobacteria</taxon>
        <taxon>Rhodocyclales</taxon>
        <taxon>Azonexaceae</taxon>
        <taxon>Dechloromonas</taxon>
    </lineage>
</organism>
<dbReference type="AlphaFoldDB" id="Q47B06"/>
<dbReference type="STRING" id="159087.Daro_3245"/>
<keyword evidence="2" id="KW-0560">Oxidoreductase</keyword>
<protein>
    <submittedName>
        <fullName evidence="3">Aromatic-ring-hydroxylating dioxygenase, beta subunit</fullName>
    </submittedName>
</protein>
<dbReference type="PANTHER" id="PTHR41534:SF2">
    <property type="entry name" value="3-PHENYLPROPIONATE_CINNAMIC ACID DIOXYGENASE SUBUNIT BETA"/>
    <property type="match status" value="1"/>
</dbReference>
<dbReference type="CDD" id="cd00667">
    <property type="entry name" value="ring_hydroxylating_dioxygenases_beta"/>
    <property type="match status" value="1"/>
</dbReference>
<comment type="similarity">
    <text evidence="1">Belongs to the bacterial ring-hydroxylating dioxygenase beta subunit family.</text>
</comment>
<dbReference type="NCBIfam" id="NF007479">
    <property type="entry name" value="PRK10069.1"/>
    <property type="match status" value="1"/>
</dbReference>
<dbReference type="OrthoDB" id="7062869at2"/>
<keyword evidence="3" id="KW-0223">Dioxygenase</keyword>
<sequence length="178" mass="20922">MSAKQQLKEVPVDRDTLHKVEQFLYREARLLDNERWDDWLALMAEDIHYWMPTMENRRRADKNGAYAVDRGALYNDNLLDLTRRITRFKQPTAWAEDPATRHAHVVSGIEVYQGDKADEFVVHSSFVNYRSRVEKDNDLLVGRREDVLRADGDSFRLARRKIIITQSVLMAKNLNTFL</sequence>
<accession>Q47B06</accession>
<proteinExistence type="inferred from homology"/>
<dbReference type="PANTHER" id="PTHR41534">
    <property type="entry name" value="BLR3401 PROTEIN"/>
    <property type="match status" value="1"/>
</dbReference>
<dbReference type="GO" id="GO:0019380">
    <property type="term" value="P:3-phenylpropionate catabolic process"/>
    <property type="evidence" value="ECO:0007669"/>
    <property type="project" value="TreeGrafter"/>
</dbReference>
<dbReference type="Pfam" id="PF00866">
    <property type="entry name" value="Ring_hydroxyl_B"/>
    <property type="match status" value="1"/>
</dbReference>
<dbReference type="EMBL" id="CP000089">
    <property type="protein sequence ID" value="AAZ47975.1"/>
    <property type="molecule type" value="Genomic_DNA"/>
</dbReference>
<evidence type="ECO:0000256" key="2">
    <source>
        <dbReference type="ARBA" id="ARBA00023002"/>
    </source>
</evidence>
<gene>
    <name evidence="3" type="ordered locus">Daro_3245</name>
</gene>
<name>Q47B06_DECAR</name>
<dbReference type="eggNOG" id="COG5517">
    <property type="taxonomic scope" value="Bacteria"/>
</dbReference>
<dbReference type="KEGG" id="dar:Daro_3245"/>
<dbReference type="Gene3D" id="3.10.450.50">
    <property type="match status" value="1"/>
</dbReference>
<dbReference type="HOGENOM" id="CLU_102527_1_0_4"/>
<dbReference type="GO" id="GO:0051213">
    <property type="term" value="F:dioxygenase activity"/>
    <property type="evidence" value="ECO:0007669"/>
    <property type="project" value="UniProtKB-KW"/>
</dbReference>
<dbReference type="SUPFAM" id="SSF54427">
    <property type="entry name" value="NTF2-like"/>
    <property type="match status" value="1"/>
</dbReference>
<reference evidence="3" key="1">
    <citation type="submission" date="2005-08" db="EMBL/GenBank/DDBJ databases">
        <title>Complete sequence of Dechloromonas aromatica RCB.</title>
        <authorList>
            <person name="Salinero K.K."/>
            <person name="Copeland A."/>
            <person name="Lucas S."/>
            <person name="Lapidus A."/>
            <person name="Barry K."/>
            <person name="Detter J.C."/>
            <person name="Glavina T."/>
            <person name="Hammon N."/>
            <person name="Israni S."/>
            <person name="Pitluck S."/>
            <person name="Di Bartolo G."/>
            <person name="Trong S."/>
            <person name="Schmutz J."/>
            <person name="Larimer F."/>
            <person name="Land M."/>
            <person name="Ivanova N."/>
            <person name="Richardson P."/>
        </authorList>
    </citation>
    <scope>NUCLEOTIDE SEQUENCE</scope>
    <source>
        <strain evidence="3">RCB</strain>
    </source>
</reference>
<evidence type="ECO:0000313" key="3">
    <source>
        <dbReference type="EMBL" id="AAZ47975.1"/>
    </source>
</evidence>